<name>A0ACB9N5E7_9MYRT</name>
<keyword evidence="2" id="KW-1185">Reference proteome</keyword>
<comment type="caution">
    <text evidence="1">The sequence shown here is derived from an EMBL/GenBank/DDBJ whole genome shotgun (WGS) entry which is preliminary data.</text>
</comment>
<evidence type="ECO:0000313" key="1">
    <source>
        <dbReference type="EMBL" id="KAI4331702.1"/>
    </source>
</evidence>
<gene>
    <name evidence="1" type="ORF">MLD38_029859</name>
</gene>
<evidence type="ECO:0000313" key="2">
    <source>
        <dbReference type="Proteomes" id="UP001057402"/>
    </source>
</evidence>
<dbReference type="EMBL" id="CM042887">
    <property type="protein sequence ID" value="KAI4331702.1"/>
    <property type="molecule type" value="Genomic_DNA"/>
</dbReference>
<sequence>MDAATIPAATAAKLPAIWHRAAPYSQSGLLRCTREGGVAFGLGCGIRLNPARGWEPLRLDEKQGRRQGGKMEVQCTAEGIERGLLMGGGRSESVGVFRVPERFKVVALMACAMCLCNADRVVMSVAVVPLAAKHGWSSSFLGIVQSSFLWGYIFSSVIGGALVDRYGGKRVMACGVTLWSMATLFTPWAANHSTAALLAIRAFFGLAEGVALPCMSTLSSRWFPSHERASAVGIAMAGFHLGNVVGLVLTPIMMSSVGISGPFLLFSSLGLIWASHWAYGVTSDPEESRFIGKSELRLIQQGKSCSSVAKSGEMPLLRLLLSKRPTWAIIFANITNNWGYFVLLTWMPVYFKTVFNVNLKQAAWFSAVPWATMAACGYIAGAMSDRLIRVGYSITSVRKIMQSIGFIGPGIALLCLNSAKTPATAAMFITAALSLSSFSQAGFLLNMQDIAPQCAGFLHGVANAAGTFAAIVSTIGTGYFVQWLGSFQAFLTVTAALYFAAAVYWNLHATGERVF</sequence>
<protein>
    <submittedName>
        <fullName evidence="1">Uncharacterized protein</fullName>
    </submittedName>
</protein>
<accession>A0ACB9N5E7</accession>
<proteinExistence type="predicted"/>
<reference evidence="2" key="1">
    <citation type="journal article" date="2023" name="Front. Plant Sci.">
        <title>Chromosomal-level genome assembly of Melastoma candidum provides insights into trichome evolution.</title>
        <authorList>
            <person name="Zhong Y."/>
            <person name="Wu W."/>
            <person name="Sun C."/>
            <person name="Zou P."/>
            <person name="Liu Y."/>
            <person name="Dai S."/>
            <person name="Zhou R."/>
        </authorList>
    </citation>
    <scope>NUCLEOTIDE SEQUENCE [LARGE SCALE GENOMIC DNA]</scope>
</reference>
<organism evidence="1 2">
    <name type="scientific">Melastoma candidum</name>
    <dbReference type="NCBI Taxonomy" id="119954"/>
    <lineage>
        <taxon>Eukaryota</taxon>
        <taxon>Viridiplantae</taxon>
        <taxon>Streptophyta</taxon>
        <taxon>Embryophyta</taxon>
        <taxon>Tracheophyta</taxon>
        <taxon>Spermatophyta</taxon>
        <taxon>Magnoliopsida</taxon>
        <taxon>eudicotyledons</taxon>
        <taxon>Gunneridae</taxon>
        <taxon>Pentapetalae</taxon>
        <taxon>rosids</taxon>
        <taxon>malvids</taxon>
        <taxon>Myrtales</taxon>
        <taxon>Melastomataceae</taxon>
        <taxon>Melastomatoideae</taxon>
        <taxon>Melastomateae</taxon>
        <taxon>Melastoma</taxon>
    </lineage>
</organism>
<dbReference type="Proteomes" id="UP001057402">
    <property type="component" value="Chromosome 8"/>
</dbReference>